<dbReference type="Gene3D" id="3.30.1370.50">
    <property type="entry name" value="R3H-like domain"/>
    <property type="match status" value="1"/>
</dbReference>
<dbReference type="SUPFAM" id="SSF82708">
    <property type="entry name" value="R3H domain"/>
    <property type="match status" value="1"/>
</dbReference>
<dbReference type="EMBL" id="OU503036">
    <property type="protein sequence ID" value="CAI9754789.1"/>
    <property type="molecule type" value="Genomic_DNA"/>
</dbReference>
<evidence type="ECO:0000259" key="2">
    <source>
        <dbReference type="SMART" id="SM00393"/>
    </source>
</evidence>
<name>A0AAD1YQR8_9LAMI</name>
<reference evidence="3" key="1">
    <citation type="submission" date="2023-05" db="EMBL/GenBank/DDBJ databases">
        <authorList>
            <person name="Huff M."/>
        </authorList>
    </citation>
    <scope>NUCLEOTIDE SEQUENCE</scope>
</reference>
<keyword evidence="1" id="KW-0597">Phosphoprotein</keyword>
<dbReference type="SMART" id="SM00393">
    <property type="entry name" value="R3H"/>
    <property type="match status" value="1"/>
</dbReference>
<protein>
    <recommendedName>
        <fullName evidence="2">R3H domain-containing protein</fullName>
    </recommendedName>
</protein>
<proteinExistence type="predicted"/>
<keyword evidence="4" id="KW-1185">Reference proteome</keyword>
<dbReference type="CDD" id="cd02642">
    <property type="entry name" value="R3H_encore_like"/>
    <property type="match status" value="1"/>
</dbReference>
<evidence type="ECO:0000313" key="4">
    <source>
        <dbReference type="Proteomes" id="UP000834106"/>
    </source>
</evidence>
<organism evidence="3 4">
    <name type="scientific">Fraxinus pennsylvanica</name>
    <dbReference type="NCBI Taxonomy" id="56036"/>
    <lineage>
        <taxon>Eukaryota</taxon>
        <taxon>Viridiplantae</taxon>
        <taxon>Streptophyta</taxon>
        <taxon>Embryophyta</taxon>
        <taxon>Tracheophyta</taxon>
        <taxon>Spermatophyta</taxon>
        <taxon>Magnoliopsida</taxon>
        <taxon>eudicotyledons</taxon>
        <taxon>Gunneridae</taxon>
        <taxon>Pentapetalae</taxon>
        <taxon>asterids</taxon>
        <taxon>lamiids</taxon>
        <taxon>Lamiales</taxon>
        <taxon>Oleaceae</taxon>
        <taxon>Oleeae</taxon>
        <taxon>Fraxinus</taxon>
    </lineage>
</organism>
<dbReference type="Pfam" id="PF12752">
    <property type="entry name" value="SUZ"/>
    <property type="match status" value="1"/>
</dbReference>
<dbReference type="InterPro" id="IPR024771">
    <property type="entry name" value="SUZ"/>
</dbReference>
<dbReference type="PANTHER" id="PTHR15672">
    <property type="entry name" value="CAMP-REGULATED PHOSPHOPROTEIN 21 RELATED R3H DOMAIN CONTAINING PROTEIN"/>
    <property type="match status" value="1"/>
</dbReference>
<dbReference type="InterPro" id="IPR001374">
    <property type="entry name" value="R3H_dom"/>
</dbReference>
<gene>
    <name evidence="3" type="ORF">FPE_LOCUS2220</name>
</gene>
<dbReference type="PANTHER" id="PTHR15672:SF15">
    <property type="entry name" value="SINGLE-STRANDED NUCLEIC ACID BINDING R3H PROTEIN"/>
    <property type="match status" value="1"/>
</dbReference>
<dbReference type="Pfam" id="PF01424">
    <property type="entry name" value="R3H"/>
    <property type="match status" value="1"/>
</dbReference>
<evidence type="ECO:0000256" key="1">
    <source>
        <dbReference type="ARBA" id="ARBA00022553"/>
    </source>
</evidence>
<dbReference type="GO" id="GO:0003676">
    <property type="term" value="F:nucleic acid binding"/>
    <property type="evidence" value="ECO:0007669"/>
    <property type="project" value="InterPro"/>
</dbReference>
<dbReference type="InterPro" id="IPR036867">
    <property type="entry name" value="R3H_dom_sf"/>
</dbReference>
<feature type="domain" description="R3H" evidence="2">
    <location>
        <begin position="39"/>
        <end position="121"/>
    </location>
</feature>
<accession>A0AAD1YQR8</accession>
<evidence type="ECO:0000313" key="3">
    <source>
        <dbReference type="EMBL" id="CAI9754789.1"/>
    </source>
</evidence>
<dbReference type="Proteomes" id="UP000834106">
    <property type="component" value="Chromosome 1"/>
</dbReference>
<dbReference type="AlphaFoldDB" id="A0AAD1YQR8"/>
<dbReference type="InterPro" id="IPR051937">
    <property type="entry name" value="R3H_domain_containing"/>
</dbReference>
<sequence>MDFQLSQTSLQVPKLTIEANGNEEQKEKQKEKDPLANVSMVDPFLVEALQNLRHRLTILRMELDVQKFLQNSDLQQFEFPHFPTSYLRLAAHRVAQHYGLQTMVQDNVIDGQGIRILVIKKPESKVHIVCLSDVPAKQSENAEVDRVKIVIKPRHSKASSNEINGTGFKHCPVRTVEERREEYDKARSRIFSSPSSSGSEDSFSHVASNVNNLNVDESEVSRNLSVDEDKSCSSRDIGSSSRVAIFRDREKDLTDPDYDRCYERYIKNLPSAQHFSLAPFNMQKFQPQFVHYDPVFPQLSQMPVAQAPVNYQTPIMSPYCAMGSNQTSRDALYMQWPSQSMMYAWSYDQRRHAFCQVPFCQQPLSFDYSQNHM</sequence>